<evidence type="ECO:0000256" key="1">
    <source>
        <dbReference type="SAM" id="Phobius"/>
    </source>
</evidence>
<keyword evidence="3" id="KW-1185">Reference proteome</keyword>
<feature type="transmembrane region" description="Helical" evidence="1">
    <location>
        <begin position="85"/>
        <end position="105"/>
    </location>
</feature>
<proteinExistence type="predicted"/>
<dbReference type="AlphaFoldDB" id="A0A9P6APR1"/>
<feature type="transmembrane region" description="Helical" evidence="1">
    <location>
        <begin position="152"/>
        <end position="174"/>
    </location>
</feature>
<evidence type="ECO:0000313" key="2">
    <source>
        <dbReference type="EMBL" id="KAF9509713.1"/>
    </source>
</evidence>
<dbReference type="Proteomes" id="UP000886523">
    <property type="component" value="Unassembled WGS sequence"/>
</dbReference>
<feature type="transmembrane region" description="Helical" evidence="1">
    <location>
        <begin position="45"/>
        <end position="64"/>
    </location>
</feature>
<keyword evidence="1" id="KW-1133">Transmembrane helix</keyword>
<keyword evidence="1" id="KW-0472">Membrane</keyword>
<keyword evidence="1" id="KW-0812">Transmembrane</keyword>
<organism evidence="2 3">
    <name type="scientific">Hydnum rufescens UP504</name>
    <dbReference type="NCBI Taxonomy" id="1448309"/>
    <lineage>
        <taxon>Eukaryota</taxon>
        <taxon>Fungi</taxon>
        <taxon>Dikarya</taxon>
        <taxon>Basidiomycota</taxon>
        <taxon>Agaricomycotina</taxon>
        <taxon>Agaricomycetes</taxon>
        <taxon>Cantharellales</taxon>
        <taxon>Hydnaceae</taxon>
        <taxon>Hydnum</taxon>
    </lineage>
</organism>
<protein>
    <submittedName>
        <fullName evidence="2">Uncharacterized protein</fullName>
    </submittedName>
</protein>
<reference evidence="2" key="1">
    <citation type="journal article" date="2020" name="Nat. Commun.">
        <title>Large-scale genome sequencing of mycorrhizal fungi provides insights into the early evolution of symbiotic traits.</title>
        <authorList>
            <person name="Miyauchi S."/>
            <person name="Kiss E."/>
            <person name="Kuo A."/>
            <person name="Drula E."/>
            <person name="Kohler A."/>
            <person name="Sanchez-Garcia M."/>
            <person name="Morin E."/>
            <person name="Andreopoulos B."/>
            <person name="Barry K.W."/>
            <person name="Bonito G."/>
            <person name="Buee M."/>
            <person name="Carver A."/>
            <person name="Chen C."/>
            <person name="Cichocki N."/>
            <person name="Clum A."/>
            <person name="Culley D."/>
            <person name="Crous P.W."/>
            <person name="Fauchery L."/>
            <person name="Girlanda M."/>
            <person name="Hayes R.D."/>
            <person name="Keri Z."/>
            <person name="LaButti K."/>
            <person name="Lipzen A."/>
            <person name="Lombard V."/>
            <person name="Magnuson J."/>
            <person name="Maillard F."/>
            <person name="Murat C."/>
            <person name="Nolan M."/>
            <person name="Ohm R.A."/>
            <person name="Pangilinan J."/>
            <person name="Pereira M.F."/>
            <person name="Perotto S."/>
            <person name="Peter M."/>
            <person name="Pfister S."/>
            <person name="Riley R."/>
            <person name="Sitrit Y."/>
            <person name="Stielow J.B."/>
            <person name="Szollosi G."/>
            <person name="Zifcakova L."/>
            <person name="Stursova M."/>
            <person name="Spatafora J.W."/>
            <person name="Tedersoo L."/>
            <person name="Vaario L.M."/>
            <person name="Yamada A."/>
            <person name="Yan M."/>
            <person name="Wang P."/>
            <person name="Xu J."/>
            <person name="Bruns T."/>
            <person name="Baldrian P."/>
            <person name="Vilgalys R."/>
            <person name="Dunand C."/>
            <person name="Henrissat B."/>
            <person name="Grigoriev I.V."/>
            <person name="Hibbett D."/>
            <person name="Nagy L.G."/>
            <person name="Martin F.M."/>
        </authorList>
    </citation>
    <scope>NUCLEOTIDE SEQUENCE</scope>
    <source>
        <strain evidence="2">UP504</strain>
    </source>
</reference>
<gene>
    <name evidence="2" type="ORF">BS47DRAFT_136117</name>
</gene>
<dbReference type="EMBL" id="MU129030">
    <property type="protein sequence ID" value="KAF9509713.1"/>
    <property type="molecule type" value="Genomic_DNA"/>
</dbReference>
<name>A0A9P6APR1_9AGAM</name>
<sequence length="227" mass="25502">MILPLARSNKLSLCVAHLSFHFLPPSVSSLPFTMETINVTRVNILGGSFFGSLLTALCFGVLTIQTSRYYHAFPDDGRPVKLVVGLLWTLEAFQLACCTWALYHWSVPNHHNPLALEWATWEFSMYQNNMVCSSVAVQTFFAYCLYALSTNLYIGVLVQLLVLLQFGFGAALAIKGNMNLEFQVIVKECTWLVVSWLAVQATADIVIATCMCILLRRRRTGFQKYVS</sequence>
<feature type="transmembrane region" description="Helical" evidence="1">
    <location>
        <begin position="194"/>
        <end position="215"/>
    </location>
</feature>
<comment type="caution">
    <text evidence="2">The sequence shown here is derived from an EMBL/GenBank/DDBJ whole genome shotgun (WGS) entry which is preliminary data.</text>
</comment>
<accession>A0A9P6APR1</accession>
<evidence type="ECO:0000313" key="3">
    <source>
        <dbReference type="Proteomes" id="UP000886523"/>
    </source>
</evidence>
<dbReference type="PANTHER" id="PTHR40465:SF1">
    <property type="entry name" value="DUF6534 DOMAIN-CONTAINING PROTEIN"/>
    <property type="match status" value="1"/>
</dbReference>
<dbReference type="OrthoDB" id="2535105at2759"/>
<dbReference type="PANTHER" id="PTHR40465">
    <property type="entry name" value="CHROMOSOME 1, WHOLE GENOME SHOTGUN SEQUENCE"/>
    <property type="match status" value="1"/>
</dbReference>